<dbReference type="PANTHER" id="PTHR43316:SF3">
    <property type="entry name" value="HALOACID DEHALOGENASE, TYPE II (AFU_ORTHOLOGUE AFUA_2G07750)-RELATED"/>
    <property type="match status" value="1"/>
</dbReference>
<organism evidence="3 4">
    <name type="scientific">Gillisia lutea</name>
    <dbReference type="NCBI Taxonomy" id="2909668"/>
    <lineage>
        <taxon>Bacteria</taxon>
        <taxon>Pseudomonadati</taxon>
        <taxon>Bacteroidota</taxon>
        <taxon>Flavobacteriia</taxon>
        <taxon>Flavobacteriales</taxon>
        <taxon>Flavobacteriaceae</taxon>
        <taxon>Gillisia</taxon>
    </lineage>
</organism>
<dbReference type="RefSeq" id="WP_236132929.1">
    <property type="nucleotide sequence ID" value="NZ_JAKGTH010000006.1"/>
</dbReference>
<dbReference type="Gene3D" id="3.40.50.1000">
    <property type="entry name" value="HAD superfamily/HAD-like"/>
    <property type="match status" value="1"/>
</dbReference>
<evidence type="ECO:0000313" key="3">
    <source>
        <dbReference type="EMBL" id="MCF4100793.1"/>
    </source>
</evidence>
<dbReference type="Proteomes" id="UP001179363">
    <property type="component" value="Unassembled WGS sequence"/>
</dbReference>
<dbReference type="PANTHER" id="PTHR43316">
    <property type="entry name" value="HYDROLASE, HALOACID DELAHOGENASE-RELATED"/>
    <property type="match status" value="1"/>
</dbReference>
<dbReference type="InterPro" id="IPR036412">
    <property type="entry name" value="HAD-like_sf"/>
</dbReference>
<dbReference type="InterPro" id="IPR023198">
    <property type="entry name" value="PGP-like_dom2"/>
</dbReference>
<dbReference type="InterPro" id="IPR041492">
    <property type="entry name" value="HAD_2"/>
</dbReference>
<dbReference type="SUPFAM" id="SSF56784">
    <property type="entry name" value="HAD-like"/>
    <property type="match status" value="1"/>
</dbReference>
<dbReference type="NCBIfam" id="TIGR01493">
    <property type="entry name" value="HAD-SF-IA-v2"/>
    <property type="match status" value="1"/>
</dbReference>
<dbReference type="CDD" id="cd02588">
    <property type="entry name" value="HAD_L2-DEX"/>
    <property type="match status" value="1"/>
</dbReference>
<dbReference type="SFLD" id="SFLDG01129">
    <property type="entry name" value="C1.5:_HAD__Beta-PGM__Phosphata"/>
    <property type="match status" value="1"/>
</dbReference>
<protein>
    <submittedName>
        <fullName evidence="3">Haloacid dehalogenase type II</fullName>
    </submittedName>
</protein>
<dbReference type="Pfam" id="PF13419">
    <property type="entry name" value="HAD_2"/>
    <property type="match status" value="1"/>
</dbReference>
<sequence>MLPKPKLLIFDVNETLLDLFPLKQAVNKLLEDPGAFDLWFSGLLHYSLVETITGNYRDFGEIGKATLRKMGLKYNKQVSDADCEHVLEKITRLPAHIDVVEGLQILRQCEYKLVAFSNGGLKTLKEQLKFAEIHYLFDEVLSVESIQKFKPHPETYQYVLTKFHCKPEEAMLIAAHDWDVAGAMRAGLQAGFVSRPGKFLSPTEMEPRLEGKTIKRIAKDLLML</sequence>
<dbReference type="NCBIfam" id="TIGR01428">
    <property type="entry name" value="HAD_type_II"/>
    <property type="match status" value="1"/>
</dbReference>
<comment type="caution">
    <text evidence="3">The sequence shown here is derived from an EMBL/GenBank/DDBJ whole genome shotgun (WGS) entry which is preliminary data.</text>
</comment>
<evidence type="ECO:0000256" key="2">
    <source>
        <dbReference type="ARBA" id="ARBA00022801"/>
    </source>
</evidence>
<keyword evidence="2" id="KW-0378">Hydrolase</keyword>
<dbReference type="InterPro" id="IPR006328">
    <property type="entry name" value="2-HAD"/>
</dbReference>
<evidence type="ECO:0000313" key="4">
    <source>
        <dbReference type="Proteomes" id="UP001179363"/>
    </source>
</evidence>
<dbReference type="SFLD" id="SFLDS00003">
    <property type="entry name" value="Haloacid_Dehalogenase"/>
    <property type="match status" value="1"/>
</dbReference>
<dbReference type="EMBL" id="JAKGTH010000006">
    <property type="protein sequence ID" value="MCF4100793.1"/>
    <property type="molecule type" value="Genomic_DNA"/>
</dbReference>
<reference evidence="3" key="1">
    <citation type="submission" date="2022-01" db="EMBL/GenBank/DDBJ databases">
        <title>Gillisia lutea sp. nov., isolated from marine plastic residues from the Malvarosa beach (Valencia, Spain).</title>
        <authorList>
            <person name="Vidal-Verdu A."/>
            <person name="Molina-Menor E."/>
            <person name="Satari L."/>
            <person name="Pascual J."/>
            <person name="Pereto J."/>
            <person name="Porcar M."/>
        </authorList>
    </citation>
    <scope>NUCLEOTIDE SEQUENCE</scope>
    <source>
        <strain evidence="3">M10.2A</strain>
    </source>
</reference>
<dbReference type="InterPro" id="IPR051540">
    <property type="entry name" value="S-2-haloacid_dehalogenase"/>
</dbReference>
<gene>
    <name evidence="3" type="ORF">L1I30_03855</name>
</gene>
<accession>A0ABS9ED51</accession>
<proteinExistence type="inferred from homology"/>
<dbReference type="InterPro" id="IPR006439">
    <property type="entry name" value="HAD-SF_hydro_IA"/>
</dbReference>
<dbReference type="InterPro" id="IPR023214">
    <property type="entry name" value="HAD_sf"/>
</dbReference>
<keyword evidence="4" id="KW-1185">Reference proteome</keyword>
<evidence type="ECO:0000256" key="1">
    <source>
        <dbReference type="ARBA" id="ARBA00008106"/>
    </source>
</evidence>
<comment type="similarity">
    <text evidence="1">Belongs to the HAD-like hydrolase superfamily. S-2-haloalkanoic acid dehalogenase family.</text>
</comment>
<dbReference type="Gene3D" id="1.10.150.240">
    <property type="entry name" value="Putative phosphatase, domain 2"/>
    <property type="match status" value="1"/>
</dbReference>
<name>A0ABS9ED51_9FLAO</name>